<keyword evidence="1" id="KW-0732">Signal</keyword>
<keyword evidence="3" id="KW-1185">Reference proteome</keyword>
<proteinExistence type="predicted"/>
<evidence type="ECO:0000313" key="2">
    <source>
        <dbReference type="EMBL" id="CRL01698.1"/>
    </source>
</evidence>
<feature type="signal peptide" evidence="1">
    <location>
        <begin position="1"/>
        <end position="19"/>
    </location>
</feature>
<accession>A0A1J1IPQ4</accession>
<feature type="chain" id="PRO_5013244204" evidence="1">
    <location>
        <begin position="20"/>
        <end position="143"/>
    </location>
</feature>
<protein>
    <submittedName>
        <fullName evidence="2">CLUMA_CG014914, isoform A</fullName>
    </submittedName>
</protein>
<evidence type="ECO:0000313" key="3">
    <source>
        <dbReference type="Proteomes" id="UP000183832"/>
    </source>
</evidence>
<dbReference type="AlphaFoldDB" id="A0A1J1IPQ4"/>
<evidence type="ECO:0000256" key="1">
    <source>
        <dbReference type="SAM" id="SignalP"/>
    </source>
</evidence>
<dbReference type="EMBL" id="CVRI01000056">
    <property type="protein sequence ID" value="CRL01698.1"/>
    <property type="molecule type" value="Genomic_DNA"/>
</dbReference>
<reference evidence="2 3" key="1">
    <citation type="submission" date="2015-04" db="EMBL/GenBank/DDBJ databases">
        <authorList>
            <person name="Syromyatnikov M.Y."/>
            <person name="Popov V.N."/>
        </authorList>
    </citation>
    <scope>NUCLEOTIDE SEQUENCE [LARGE SCALE GENOMIC DNA]</scope>
</reference>
<gene>
    <name evidence="2" type="ORF">CLUMA_CG014914</name>
</gene>
<dbReference type="Proteomes" id="UP000183832">
    <property type="component" value="Unassembled WGS sequence"/>
</dbReference>
<organism evidence="2 3">
    <name type="scientific">Clunio marinus</name>
    <dbReference type="NCBI Taxonomy" id="568069"/>
    <lineage>
        <taxon>Eukaryota</taxon>
        <taxon>Metazoa</taxon>
        <taxon>Ecdysozoa</taxon>
        <taxon>Arthropoda</taxon>
        <taxon>Hexapoda</taxon>
        <taxon>Insecta</taxon>
        <taxon>Pterygota</taxon>
        <taxon>Neoptera</taxon>
        <taxon>Endopterygota</taxon>
        <taxon>Diptera</taxon>
        <taxon>Nematocera</taxon>
        <taxon>Chironomoidea</taxon>
        <taxon>Chironomidae</taxon>
        <taxon>Clunio</taxon>
    </lineage>
</organism>
<name>A0A1J1IPQ4_9DIPT</name>
<sequence>MKGFLLFAVFCLFNLSALAQIDDVVAYCMKKFVIDGGFINVGDININPNNIDTATANCETLLNAARAEAVGGLESTYKGQNLPQAKVDCILKAFGTSKMFEYSTALLVLENLPITSEAKQQNAEVVQGKMAGFNTAVMGCFMA</sequence>